<organism evidence="1 2">
    <name type="scientific">Plesiocystis pacifica SIR-1</name>
    <dbReference type="NCBI Taxonomy" id="391625"/>
    <lineage>
        <taxon>Bacteria</taxon>
        <taxon>Pseudomonadati</taxon>
        <taxon>Myxococcota</taxon>
        <taxon>Polyangia</taxon>
        <taxon>Nannocystales</taxon>
        <taxon>Nannocystaceae</taxon>
        <taxon>Plesiocystis</taxon>
    </lineage>
</organism>
<name>A6FXQ2_9BACT</name>
<evidence type="ECO:0000313" key="2">
    <source>
        <dbReference type="Proteomes" id="UP000005801"/>
    </source>
</evidence>
<gene>
    <name evidence="1" type="ORF">PPSIR1_22024</name>
</gene>
<comment type="caution">
    <text evidence="1">The sequence shown here is derived from an EMBL/GenBank/DDBJ whole genome shotgun (WGS) entry which is preliminary data.</text>
</comment>
<dbReference type="EMBL" id="ABCS01000002">
    <property type="protein sequence ID" value="EDM81640.1"/>
    <property type="molecule type" value="Genomic_DNA"/>
</dbReference>
<dbReference type="RefSeq" id="WP_006969251.1">
    <property type="nucleotide sequence ID" value="NZ_ABCS01000002.1"/>
</dbReference>
<sequence>MTLEFSVMDCGGRRALVITPTEHTRVHRSRLEQLRSSPFDPRPGPIDQEILDVARSCAPAVHFTIFRGCDDAGQGSWGLADDVVGDDAIELSYYLLREQMGCYRGLVRAGLLLHLHVDWPARELAAHHRAAERYMAELRAAIREGGGPKLADPGLLADLWILRNLTLYFSVHFDALRDAFLPESLPLMERRIGRARQLMAAVPE</sequence>
<dbReference type="AlphaFoldDB" id="A6FXQ2"/>
<evidence type="ECO:0000313" key="1">
    <source>
        <dbReference type="EMBL" id="EDM81640.1"/>
    </source>
</evidence>
<accession>A6FXQ2</accession>
<proteinExistence type="predicted"/>
<reference evidence="1 2" key="1">
    <citation type="submission" date="2007-06" db="EMBL/GenBank/DDBJ databases">
        <authorList>
            <person name="Shimkets L."/>
            <person name="Ferriera S."/>
            <person name="Johnson J."/>
            <person name="Kravitz S."/>
            <person name="Beeson K."/>
            <person name="Sutton G."/>
            <person name="Rogers Y.-H."/>
            <person name="Friedman R."/>
            <person name="Frazier M."/>
            <person name="Venter J.C."/>
        </authorList>
    </citation>
    <scope>NUCLEOTIDE SEQUENCE [LARGE SCALE GENOMIC DNA]</scope>
    <source>
        <strain evidence="1 2">SIR-1</strain>
    </source>
</reference>
<keyword evidence="2" id="KW-1185">Reference proteome</keyword>
<dbReference type="Proteomes" id="UP000005801">
    <property type="component" value="Unassembled WGS sequence"/>
</dbReference>
<protein>
    <submittedName>
        <fullName evidence="1">Uncharacterized protein</fullName>
    </submittedName>
</protein>